<evidence type="ECO:0000313" key="4">
    <source>
        <dbReference type="Proteomes" id="UP001215712"/>
    </source>
</evidence>
<feature type="compositionally biased region" description="Low complexity" evidence="1">
    <location>
        <begin position="149"/>
        <end position="161"/>
    </location>
</feature>
<feature type="chain" id="PRO_5042119642" evidence="2">
    <location>
        <begin position="23"/>
        <end position="190"/>
    </location>
</feature>
<accession>A0AAD6HG37</accession>
<feature type="signal peptide" evidence="2">
    <location>
        <begin position="1"/>
        <end position="22"/>
    </location>
</feature>
<dbReference type="Proteomes" id="UP001215712">
    <property type="component" value="Unassembled WGS sequence"/>
</dbReference>
<name>A0AAD6HG37_9EURO</name>
<feature type="compositionally biased region" description="Low complexity" evidence="1">
    <location>
        <begin position="127"/>
        <end position="142"/>
    </location>
</feature>
<gene>
    <name evidence="3" type="ORF">N7493_009238</name>
</gene>
<comment type="caution">
    <text evidence="3">The sequence shown here is derived from an EMBL/GenBank/DDBJ whole genome shotgun (WGS) entry which is preliminary data.</text>
</comment>
<dbReference type="AlphaFoldDB" id="A0AAD6HG37"/>
<feature type="region of interest" description="Disordered" evidence="1">
    <location>
        <begin position="127"/>
        <end position="161"/>
    </location>
</feature>
<keyword evidence="4" id="KW-1185">Reference proteome</keyword>
<protein>
    <submittedName>
        <fullName evidence="3">Period circadian protein</fullName>
    </submittedName>
</protein>
<organism evidence="3 4">
    <name type="scientific">Penicillium malachiteum</name>
    <dbReference type="NCBI Taxonomy" id="1324776"/>
    <lineage>
        <taxon>Eukaryota</taxon>
        <taxon>Fungi</taxon>
        <taxon>Dikarya</taxon>
        <taxon>Ascomycota</taxon>
        <taxon>Pezizomycotina</taxon>
        <taxon>Eurotiomycetes</taxon>
        <taxon>Eurotiomycetidae</taxon>
        <taxon>Eurotiales</taxon>
        <taxon>Aspergillaceae</taxon>
        <taxon>Penicillium</taxon>
    </lineage>
</organism>
<evidence type="ECO:0000313" key="3">
    <source>
        <dbReference type="EMBL" id="KAJ5712770.1"/>
    </source>
</evidence>
<evidence type="ECO:0000256" key="2">
    <source>
        <dbReference type="SAM" id="SignalP"/>
    </source>
</evidence>
<dbReference type="EMBL" id="JAQJAN010000013">
    <property type="protein sequence ID" value="KAJ5712770.1"/>
    <property type="molecule type" value="Genomic_DNA"/>
</dbReference>
<sequence>MLFKSTLALAFVALANIASSASTPACVLSVVGDTNNPDDLSAICSSKTIQSTIESKCGDNADTALKFFSNTCKTNGFTIESSNTTSSATETASGFVTAASTSGSQATGGTGSSCHTKSGCASSATSTSGSASGAASGSPSGTTTGGTGSSSSSGAGEASASPSFAGAITGQQLSGTTFAAALFFAAAALL</sequence>
<evidence type="ECO:0000256" key="1">
    <source>
        <dbReference type="SAM" id="MobiDB-lite"/>
    </source>
</evidence>
<reference evidence="3" key="2">
    <citation type="submission" date="2023-01" db="EMBL/GenBank/DDBJ databases">
        <authorList>
            <person name="Petersen C."/>
        </authorList>
    </citation>
    <scope>NUCLEOTIDE SEQUENCE</scope>
    <source>
        <strain evidence="3">IBT 17514</strain>
    </source>
</reference>
<proteinExistence type="predicted"/>
<keyword evidence="2" id="KW-0732">Signal</keyword>
<reference evidence="3" key="1">
    <citation type="journal article" date="2023" name="IMA Fungus">
        <title>Comparative genomic study of the Penicillium genus elucidates a diverse pangenome and 15 lateral gene transfer events.</title>
        <authorList>
            <person name="Petersen C."/>
            <person name="Sorensen T."/>
            <person name="Nielsen M.R."/>
            <person name="Sondergaard T.E."/>
            <person name="Sorensen J.L."/>
            <person name="Fitzpatrick D.A."/>
            <person name="Frisvad J.C."/>
            <person name="Nielsen K.L."/>
        </authorList>
    </citation>
    <scope>NUCLEOTIDE SEQUENCE</scope>
    <source>
        <strain evidence="3">IBT 17514</strain>
    </source>
</reference>